<organism evidence="3 4">
    <name type="scientific">Streptococcus salivarius</name>
    <dbReference type="NCBI Taxonomy" id="1304"/>
    <lineage>
        <taxon>Bacteria</taxon>
        <taxon>Bacillati</taxon>
        <taxon>Bacillota</taxon>
        <taxon>Bacilli</taxon>
        <taxon>Lactobacillales</taxon>
        <taxon>Streptococcaceae</taxon>
        <taxon>Streptococcus</taxon>
    </lineage>
</organism>
<sequence length="301" mass="33420">MLRKNKEKRGCFASLIWIPIAIVVMFCIAGYGMSQGINVPGILSSGFNVISKGEHANSSDVGKLFGRFIPKSESSETGNSSSKTSGVKSDAFSYSPLPFENHKLMVNGDLDSLGRATYGHIRLKYSDKPQDDRESKINVDPVGWHNYRFKYEDESGKVKKAYLMNRGHLIGYQFSGLNSEIKNLLPMTRYLNAGTMSDSKTDANNPNGMLYYENALANWLKKNQNMYLDYCVVANYTDNELVPRTVTLYWTSFDENGTQYGVELSEAGLATSDGNVSSVTLQNVSKNANINYLDGTATSNY</sequence>
<reference evidence="3 4" key="1">
    <citation type="submission" date="2014-04" db="EMBL/GenBank/DDBJ databases">
        <title>Variable characteristics of bacteriocin-producing Streptococcus salivarius strains isolated from Malaysian subjects.</title>
        <authorList>
            <person name="Philip K."/>
            <person name="Barbour A."/>
        </authorList>
    </citation>
    <scope>NUCLEOTIDE SEQUENCE [LARGE SCALE GENOMIC DNA]</scope>
    <source>
        <strain evidence="3 4">NU10</strain>
    </source>
</reference>
<evidence type="ECO:0000259" key="2">
    <source>
        <dbReference type="Pfam" id="PF13930"/>
    </source>
</evidence>
<dbReference type="RefSeq" id="WP_037601742.1">
    <property type="nucleotide sequence ID" value="NZ_MN480763.1"/>
</dbReference>
<keyword evidence="1" id="KW-1133">Transmembrane helix</keyword>
<comment type="caution">
    <text evidence="3">The sequence shown here is derived from an EMBL/GenBank/DDBJ whole genome shotgun (WGS) entry which is preliminary data.</text>
</comment>
<dbReference type="Pfam" id="PF13930">
    <property type="entry name" value="Endonuclea_NS_2"/>
    <property type="match status" value="1"/>
</dbReference>
<dbReference type="EMBL" id="JJMT01000011">
    <property type="protein sequence ID" value="KEO45435.1"/>
    <property type="molecule type" value="Genomic_DNA"/>
</dbReference>
<feature type="transmembrane region" description="Helical" evidence="1">
    <location>
        <begin position="12"/>
        <end position="33"/>
    </location>
</feature>
<evidence type="ECO:0000256" key="1">
    <source>
        <dbReference type="SAM" id="Phobius"/>
    </source>
</evidence>
<dbReference type="Gene3D" id="3.40.570.10">
    <property type="entry name" value="Extracellular Endonuclease, subunit A"/>
    <property type="match status" value="1"/>
</dbReference>
<keyword evidence="1" id="KW-0812">Transmembrane</keyword>
<evidence type="ECO:0000313" key="4">
    <source>
        <dbReference type="Proteomes" id="UP000027855"/>
    </source>
</evidence>
<name>A0A074IZB0_STRSL</name>
<dbReference type="InterPro" id="IPR044929">
    <property type="entry name" value="DNA/RNA_non-sp_Endonuclease_sf"/>
</dbReference>
<feature type="domain" description="Type VII secretion system protein EssD-like" evidence="2">
    <location>
        <begin position="108"/>
        <end position="248"/>
    </location>
</feature>
<gene>
    <name evidence="3" type="ORF">DL07_01820</name>
</gene>
<accession>A0A074IZB0</accession>
<dbReference type="Proteomes" id="UP000027855">
    <property type="component" value="Unassembled WGS sequence"/>
</dbReference>
<proteinExistence type="predicted"/>
<protein>
    <submittedName>
        <fullName evidence="3">Streptodornase</fullName>
    </submittedName>
</protein>
<keyword evidence="1" id="KW-0472">Membrane</keyword>
<evidence type="ECO:0000313" key="3">
    <source>
        <dbReference type="EMBL" id="KEO45435.1"/>
    </source>
</evidence>
<dbReference type="AlphaFoldDB" id="A0A074IZB0"/>
<dbReference type="InterPro" id="IPR044927">
    <property type="entry name" value="Endonuclea_NS_2"/>
</dbReference>